<name>A0A239AS93_9BACT</name>
<dbReference type="Pfam" id="PF01195">
    <property type="entry name" value="Pept_tRNA_hydro"/>
    <property type="match status" value="1"/>
</dbReference>
<comment type="subunit">
    <text evidence="7">Monomer.</text>
</comment>
<evidence type="ECO:0000256" key="4">
    <source>
        <dbReference type="ARBA" id="ARBA00022884"/>
    </source>
</evidence>
<dbReference type="InterPro" id="IPR036416">
    <property type="entry name" value="Pept_tRNA_hydro_sf"/>
</dbReference>
<dbReference type="Gene3D" id="3.40.50.1470">
    <property type="entry name" value="Peptidyl-tRNA hydrolase"/>
    <property type="match status" value="1"/>
</dbReference>
<gene>
    <name evidence="7" type="primary">pth</name>
    <name evidence="10" type="ORF">SAMN06295967_101345</name>
</gene>
<dbReference type="PROSITE" id="PS01196">
    <property type="entry name" value="PEPT_TRNA_HYDROL_2"/>
    <property type="match status" value="1"/>
</dbReference>
<sequence length="186" mass="21077">MKYLIVGLGNIGPEYELTRHNVGFLTLDRLADEHGVSWKSGRLAFTTEFKFKGRTFHLIKPTTYMNLSGKAVNYWMKDLNIPKENILVVVDDVALPFGKLRMRGKGSAAGHNGLKNIEELTGGQDYPRLKFGIGDDFPKGRQVEYVLGRWTQQEIDELPIFMDKAIEMIISFGTIGINMTMSQFNE</sequence>
<dbReference type="GO" id="GO:0005737">
    <property type="term" value="C:cytoplasm"/>
    <property type="evidence" value="ECO:0007669"/>
    <property type="project" value="UniProtKB-SubCell"/>
</dbReference>
<feature type="binding site" evidence="7">
    <location>
        <position position="15"/>
    </location>
    <ligand>
        <name>tRNA</name>
        <dbReference type="ChEBI" id="CHEBI:17843"/>
    </ligand>
</feature>
<comment type="catalytic activity">
    <reaction evidence="7 8">
        <text>an N-acyl-L-alpha-aminoacyl-tRNA + H2O = an N-acyl-L-amino acid + a tRNA + H(+)</text>
        <dbReference type="Rhea" id="RHEA:54448"/>
        <dbReference type="Rhea" id="RHEA-COMP:10123"/>
        <dbReference type="Rhea" id="RHEA-COMP:13883"/>
        <dbReference type="ChEBI" id="CHEBI:15377"/>
        <dbReference type="ChEBI" id="CHEBI:15378"/>
        <dbReference type="ChEBI" id="CHEBI:59874"/>
        <dbReference type="ChEBI" id="CHEBI:78442"/>
        <dbReference type="ChEBI" id="CHEBI:138191"/>
        <dbReference type="EC" id="3.1.1.29"/>
    </reaction>
</comment>
<dbReference type="EMBL" id="FZOK01000001">
    <property type="protein sequence ID" value="SNR98201.1"/>
    <property type="molecule type" value="Genomic_DNA"/>
</dbReference>
<dbReference type="RefSeq" id="WP_089237295.1">
    <property type="nucleotide sequence ID" value="NZ_FZOK01000001.1"/>
</dbReference>
<dbReference type="InterPro" id="IPR001328">
    <property type="entry name" value="Pept_tRNA_hydro"/>
</dbReference>
<evidence type="ECO:0000313" key="10">
    <source>
        <dbReference type="EMBL" id="SNR98201.1"/>
    </source>
</evidence>
<feature type="site" description="Stabilizes the basic form of H active site to accept a proton" evidence="7">
    <location>
        <position position="91"/>
    </location>
</feature>
<feature type="active site" description="Proton acceptor" evidence="7">
    <location>
        <position position="20"/>
    </location>
</feature>
<evidence type="ECO:0000256" key="7">
    <source>
        <dbReference type="HAMAP-Rule" id="MF_00083"/>
    </source>
</evidence>
<dbReference type="GO" id="GO:0000049">
    <property type="term" value="F:tRNA binding"/>
    <property type="evidence" value="ECO:0007669"/>
    <property type="project" value="UniProtKB-UniRule"/>
</dbReference>
<evidence type="ECO:0000256" key="3">
    <source>
        <dbReference type="ARBA" id="ARBA00022801"/>
    </source>
</evidence>
<dbReference type="PANTHER" id="PTHR17224:SF1">
    <property type="entry name" value="PEPTIDYL-TRNA HYDROLASE"/>
    <property type="match status" value="1"/>
</dbReference>
<dbReference type="Proteomes" id="UP000198480">
    <property type="component" value="Unassembled WGS sequence"/>
</dbReference>
<evidence type="ECO:0000256" key="6">
    <source>
        <dbReference type="ARBA" id="ARBA00050038"/>
    </source>
</evidence>
<dbReference type="PROSITE" id="PS01195">
    <property type="entry name" value="PEPT_TRNA_HYDROL_1"/>
    <property type="match status" value="1"/>
</dbReference>
<evidence type="ECO:0000256" key="8">
    <source>
        <dbReference type="RuleBase" id="RU000673"/>
    </source>
</evidence>
<dbReference type="InterPro" id="IPR018171">
    <property type="entry name" value="Pept_tRNA_hydro_CS"/>
</dbReference>
<protein>
    <recommendedName>
        <fullName evidence="6 7">Peptidyl-tRNA hydrolase</fullName>
        <shortName evidence="7">Pth</shortName>
        <ecNumber evidence="1 7">3.1.1.29</ecNumber>
    </recommendedName>
</protein>
<dbReference type="CDD" id="cd00462">
    <property type="entry name" value="PTH"/>
    <property type="match status" value="1"/>
</dbReference>
<feature type="binding site" evidence="7">
    <location>
        <position position="66"/>
    </location>
    <ligand>
        <name>tRNA</name>
        <dbReference type="ChEBI" id="CHEBI:17843"/>
    </ligand>
</feature>
<evidence type="ECO:0000313" key="11">
    <source>
        <dbReference type="Proteomes" id="UP000198480"/>
    </source>
</evidence>
<comment type="function">
    <text evidence="7">Catalyzes the release of premature peptidyl moieties from peptidyl-tRNA molecules trapped in stalled 50S ribosomal subunits, and thus maintains levels of free tRNAs and 50S ribosomes.</text>
</comment>
<reference evidence="11" key="1">
    <citation type="submission" date="2017-06" db="EMBL/GenBank/DDBJ databases">
        <authorList>
            <person name="Varghese N."/>
            <person name="Submissions S."/>
        </authorList>
    </citation>
    <scope>NUCLEOTIDE SEQUENCE [LARGE SCALE GENOMIC DNA]</scope>
    <source>
        <strain evidence="11">5C</strain>
    </source>
</reference>
<feature type="binding site" evidence="7">
    <location>
        <position position="112"/>
    </location>
    <ligand>
        <name>tRNA</name>
        <dbReference type="ChEBI" id="CHEBI:17843"/>
    </ligand>
</feature>
<proteinExistence type="inferred from homology"/>
<keyword evidence="4 7" id="KW-0694">RNA-binding</keyword>
<keyword evidence="7" id="KW-0963">Cytoplasm</keyword>
<evidence type="ECO:0000256" key="9">
    <source>
        <dbReference type="RuleBase" id="RU004320"/>
    </source>
</evidence>
<dbReference type="GO" id="GO:0006515">
    <property type="term" value="P:protein quality control for misfolded or incompletely synthesized proteins"/>
    <property type="evidence" value="ECO:0007669"/>
    <property type="project" value="UniProtKB-UniRule"/>
</dbReference>
<keyword evidence="3 7" id="KW-0378">Hydrolase</keyword>
<dbReference type="NCBIfam" id="TIGR00447">
    <property type="entry name" value="pth"/>
    <property type="match status" value="1"/>
</dbReference>
<dbReference type="HAMAP" id="MF_00083">
    <property type="entry name" value="Pept_tRNA_hydro_bact"/>
    <property type="match status" value="1"/>
</dbReference>
<organism evidence="10 11">
    <name type="scientific">Belliella buryatensis</name>
    <dbReference type="NCBI Taxonomy" id="1500549"/>
    <lineage>
        <taxon>Bacteria</taxon>
        <taxon>Pseudomonadati</taxon>
        <taxon>Bacteroidota</taxon>
        <taxon>Cytophagia</taxon>
        <taxon>Cytophagales</taxon>
        <taxon>Cyclobacteriaceae</taxon>
        <taxon>Belliella</taxon>
    </lineage>
</organism>
<comment type="subcellular location">
    <subcellularLocation>
        <location evidence="7">Cytoplasm</location>
    </subcellularLocation>
</comment>
<evidence type="ECO:0000256" key="1">
    <source>
        <dbReference type="ARBA" id="ARBA00013260"/>
    </source>
</evidence>
<accession>A0A239AS93</accession>
<dbReference type="SUPFAM" id="SSF53178">
    <property type="entry name" value="Peptidyl-tRNA hydrolase-like"/>
    <property type="match status" value="1"/>
</dbReference>
<keyword evidence="11" id="KW-1185">Reference proteome</keyword>
<feature type="site" description="Discriminates between blocked and unblocked aminoacyl-tRNA" evidence="7">
    <location>
        <position position="10"/>
    </location>
</feature>
<keyword evidence="2 7" id="KW-0820">tRNA-binding</keyword>
<dbReference type="OrthoDB" id="9800507at2"/>
<evidence type="ECO:0000256" key="5">
    <source>
        <dbReference type="ARBA" id="ARBA00038063"/>
    </source>
</evidence>
<comment type="function">
    <text evidence="7">Hydrolyzes ribosome-free peptidyl-tRNAs (with 1 or more amino acids incorporated), which drop off the ribosome during protein synthesis, or as a result of ribosome stalling.</text>
</comment>
<evidence type="ECO:0000256" key="2">
    <source>
        <dbReference type="ARBA" id="ARBA00022555"/>
    </source>
</evidence>
<dbReference type="PANTHER" id="PTHR17224">
    <property type="entry name" value="PEPTIDYL-TRNA HYDROLASE"/>
    <property type="match status" value="1"/>
</dbReference>
<dbReference type="GO" id="GO:0004045">
    <property type="term" value="F:peptidyl-tRNA hydrolase activity"/>
    <property type="evidence" value="ECO:0007669"/>
    <property type="project" value="UniProtKB-UniRule"/>
</dbReference>
<comment type="similarity">
    <text evidence="5 7 9">Belongs to the PTH family.</text>
</comment>
<dbReference type="EC" id="3.1.1.29" evidence="1 7"/>
<dbReference type="FunFam" id="3.40.50.1470:FF:000001">
    <property type="entry name" value="Peptidyl-tRNA hydrolase"/>
    <property type="match status" value="1"/>
</dbReference>
<feature type="binding site" evidence="7">
    <location>
        <position position="64"/>
    </location>
    <ligand>
        <name>tRNA</name>
        <dbReference type="ChEBI" id="CHEBI:17843"/>
    </ligand>
</feature>
<dbReference type="AlphaFoldDB" id="A0A239AS93"/>
<dbReference type="GO" id="GO:0072344">
    <property type="term" value="P:rescue of stalled ribosome"/>
    <property type="evidence" value="ECO:0007669"/>
    <property type="project" value="UniProtKB-UniRule"/>
</dbReference>